<dbReference type="AlphaFoldDB" id="E2AV69"/>
<feature type="coiled-coil region" evidence="1">
    <location>
        <begin position="374"/>
        <end position="401"/>
    </location>
</feature>
<dbReference type="GO" id="GO:0046983">
    <property type="term" value="F:protein dimerization activity"/>
    <property type="evidence" value="ECO:0007669"/>
    <property type="project" value="InterPro"/>
</dbReference>
<name>E2AV69_CAMFO</name>
<reference evidence="3 4" key="1">
    <citation type="journal article" date="2010" name="Science">
        <title>Genomic comparison of the ants Camponotus floridanus and Harpegnathos saltator.</title>
        <authorList>
            <person name="Bonasio R."/>
            <person name="Zhang G."/>
            <person name="Ye C."/>
            <person name="Mutti N.S."/>
            <person name="Fang X."/>
            <person name="Qin N."/>
            <person name="Donahue G."/>
            <person name="Yang P."/>
            <person name="Li Q."/>
            <person name="Li C."/>
            <person name="Zhang P."/>
            <person name="Huang Z."/>
            <person name="Berger S.L."/>
            <person name="Reinberg D."/>
            <person name="Wang J."/>
            <person name="Liebig J."/>
        </authorList>
    </citation>
    <scope>NUCLEOTIDE SEQUENCE [LARGE SCALE GENOMIC DNA]</scope>
    <source>
        <strain evidence="4">C129</strain>
    </source>
</reference>
<dbReference type="InterPro" id="IPR012337">
    <property type="entry name" value="RNaseH-like_sf"/>
</dbReference>
<feature type="domain" description="HAT C-terminal dimerisation" evidence="2">
    <location>
        <begin position="504"/>
        <end position="564"/>
    </location>
</feature>
<proteinExistence type="predicted"/>
<evidence type="ECO:0000313" key="4">
    <source>
        <dbReference type="Proteomes" id="UP000000311"/>
    </source>
</evidence>
<dbReference type="InParanoid" id="E2AV69"/>
<dbReference type="PANTHER" id="PTHR45913">
    <property type="entry name" value="EPM2A-INTERACTING PROTEIN 1"/>
    <property type="match status" value="1"/>
</dbReference>
<dbReference type="InterPro" id="IPR008906">
    <property type="entry name" value="HATC_C_dom"/>
</dbReference>
<sequence length="564" mass="64745">YDKVWEDNFFACISNKTICLLCGYEPSIVKKFVIEKHYKRKHFEEYAKYVDQEKFNLIEGLKLVYGENCTSVLDIDNDATSSAKAVTASYSISHLIAKNSKPFTEGEFVKECLIEAVKSFGNSLTLSEASSIPLSKKTVASRITHIASSLEEKLKYLLATCSYFSLCLDESTDNRHVSQLSIFARIVQNDFSCVEELLDFVPLHDTTTGIDIFKAVEQTLKKFNIDFSKCSAIVTDGAKAMTGSKIGFFGQIKQRDLKFPIIHCIIHQEALCGKAIKLCTAMQIISKIINVIKGGNKSLSHRKFQSFLQEHNAIYKDIPLYCEVRWLSAGRCLEKFFALRKEIFIFLQEMSLAKCDDFIPLFEDLDFLSELAFITDLTSHLNNLNLKLQKANQTISQLVSHIDSFRRKLLFKNHTESGTFHFYPSCQILFTEHGKDCNFKKHLHLIESLIAQFDTRFRDFETLRKDLILFENPFTVKIEEQNLEFQEELCDLQNDVSLKTRSEKGIDFFKILNRSNYPRLINFSLRIFSMFGSTYLCECSFSKLKSIKTDKRSCLSDTSLSSLM</sequence>
<gene>
    <name evidence="3" type="ORF">EAG_05280</name>
</gene>
<keyword evidence="1" id="KW-0175">Coiled coil</keyword>
<dbReference type="EMBL" id="GL443040">
    <property type="protein sequence ID" value="EFN62669.1"/>
    <property type="molecule type" value="Genomic_DNA"/>
</dbReference>
<organism evidence="4">
    <name type="scientific">Camponotus floridanus</name>
    <name type="common">Florida carpenter ant</name>
    <dbReference type="NCBI Taxonomy" id="104421"/>
    <lineage>
        <taxon>Eukaryota</taxon>
        <taxon>Metazoa</taxon>
        <taxon>Ecdysozoa</taxon>
        <taxon>Arthropoda</taxon>
        <taxon>Hexapoda</taxon>
        <taxon>Insecta</taxon>
        <taxon>Pterygota</taxon>
        <taxon>Neoptera</taxon>
        <taxon>Endopterygota</taxon>
        <taxon>Hymenoptera</taxon>
        <taxon>Apocrita</taxon>
        <taxon>Aculeata</taxon>
        <taxon>Formicoidea</taxon>
        <taxon>Formicidae</taxon>
        <taxon>Formicinae</taxon>
        <taxon>Camponotus</taxon>
    </lineage>
</organism>
<keyword evidence="4" id="KW-1185">Reference proteome</keyword>
<dbReference type="SUPFAM" id="SSF53098">
    <property type="entry name" value="Ribonuclease H-like"/>
    <property type="match status" value="1"/>
</dbReference>
<feature type="non-terminal residue" evidence="3">
    <location>
        <position position="1"/>
    </location>
</feature>
<evidence type="ECO:0000313" key="3">
    <source>
        <dbReference type="EMBL" id="EFN62669.1"/>
    </source>
</evidence>
<evidence type="ECO:0000256" key="1">
    <source>
        <dbReference type="SAM" id="Coils"/>
    </source>
</evidence>
<accession>E2AV69</accession>
<dbReference type="OrthoDB" id="7701213at2759"/>
<dbReference type="OMA" id="CIMHEET"/>
<evidence type="ECO:0000259" key="2">
    <source>
        <dbReference type="Pfam" id="PF05699"/>
    </source>
</evidence>
<dbReference type="Proteomes" id="UP000000311">
    <property type="component" value="Unassembled WGS sequence"/>
</dbReference>
<dbReference type="PANTHER" id="PTHR45913:SF20">
    <property type="entry name" value="GENERAL TRANSCRIPTION FACTOR II-I REPEAT DOMAIN-CONTAINING PROTEIN 2"/>
    <property type="match status" value="1"/>
</dbReference>
<feature type="non-terminal residue" evidence="3">
    <location>
        <position position="564"/>
    </location>
</feature>
<protein>
    <submittedName>
        <fullName evidence="3">General transcription factor II-I repeat domain-containing protein 2B</fullName>
    </submittedName>
</protein>
<dbReference type="Pfam" id="PF05699">
    <property type="entry name" value="Dimer_Tnp_hAT"/>
    <property type="match status" value="1"/>
</dbReference>